<proteinExistence type="predicted"/>
<dbReference type="RefSeq" id="WP_131960454.1">
    <property type="nucleotide sequence ID" value="NZ_SMFL01000009.1"/>
</dbReference>
<sequence length="63" mass="7129">MPTGNSVFKELEPDDQVPEYLKHALVAEVDTIRNTMHVVTHFTEHFLTALTIGLAFTEDEESI</sequence>
<dbReference type="AlphaFoldDB" id="A0A4R5DET2"/>
<comment type="caution">
    <text evidence="1">The sequence shown here is derived from an EMBL/GenBank/DDBJ whole genome shotgun (WGS) entry which is preliminary data.</text>
</comment>
<dbReference type="EMBL" id="SMFL01000009">
    <property type="protein sequence ID" value="TDE12386.1"/>
    <property type="molecule type" value="Genomic_DNA"/>
</dbReference>
<dbReference type="OrthoDB" id="965103at2"/>
<dbReference type="Proteomes" id="UP000294850">
    <property type="component" value="Unassembled WGS sequence"/>
</dbReference>
<evidence type="ECO:0000313" key="2">
    <source>
        <dbReference type="Proteomes" id="UP000294850"/>
    </source>
</evidence>
<evidence type="ECO:0000313" key="1">
    <source>
        <dbReference type="EMBL" id="TDE12386.1"/>
    </source>
</evidence>
<keyword evidence="2" id="KW-1185">Reference proteome</keyword>
<accession>A0A4R5DET2</accession>
<gene>
    <name evidence="1" type="ORF">E0F88_22070</name>
</gene>
<reference evidence="1 2" key="1">
    <citation type="submission" date="2019-03" db="EMBL/GenBank/DDBJ databases">
        <title>Dyadobacter AR-3-6 sp. nov., isolated from arctic soil.</title>
        <authorList>
            <person name="Chaudhary D.K."/>
        </authorList>
    </citation>
    <scope>NUCLEOTIDE SEQUENCE [LARGE SCALE GENOMIC DNA]</scope>
    <source>
        <strain evidence="1 2">AR-3-6</strain>
    </source>
</reference>
<protein>
    <submittedName>
        <fullName evidence="1">Uncharacterized protein</fullName>
    </submittedName>
</protein>
<name>A0A4R5DET2_9BACT</name>
<organism evidence="1 2">
    <name type="scientific">Dyadobacter psychrotolerans</name>
    <dbReference type="NCBI Taxonomy" id="2541721"/>
    <lineage>
        <taxon>Bacteria</taxon>
        <taxon>Pseudomonadati</taxon>
        <taxon>Bacteroidota</taxon>
        <taxon>Cytophagia</taxon>
        <taxon>Cytophagales</taxon>
        <taxon>Spirosomataceae</taxon>
        <taxon>Dyadobacter</taxon>
    </lineage>
</organism>